<evidence type="ECO:0000313" key="2">
    <source>
        <dbReference type="EMBL" id="EPS59338.1"/>
    </source>
</evidence>
<accession>S8D9M7</accession>
<dbReference type="Pfam" id="PF02519">
    <property type="entry name" value="Auxin_inducible"/>
    <property type="match status" value="1"/>
</dbReference>
<evidence type="ECO:0000313" key="3">
    <source>
        <dbReference type="Proteomes" id="UP000015453"/>
    </source>
</evidence>
<dbReference type="Proteomes" id="UP000015453">
    <property type="component" value="Unassembled WGS sequence"/>
</dbReference>
<comment type="caution">
    <text evidence="2">The sequence shown here is derived from an EMBL/GenBank/DDBJ whole genome shotgun (WGS) entry which is preliminary data.</text>
</comment>
<proteinExistence type="inferred from homology"/>
<comment type="similarity">
    <text evidence="1">Belongs to the ARG7 family.</text>
</comment>
<gene>
    <name evidence="2" type="ORF">M569_15471</name>
</gene>
<dbReference type="AlphaFoldDB" id="S8D9M7"/>
<organism evidence="2 3">
    <name type="scientific">Genlisea aurea</name>
    <dbReference type="NCBI Taxonomy" id="192259"/>
    <lineage>
        <taxon>Eukaryota</taxon>
        <taxon>Viridiplantae</taxon>
        <taxon>Streptophyta</taxon>
        <taxon>Embryophyta</taxon>
        <taxon>Tracheophyta</taxon>
        <taxon>Spermatophyta</taxon>
        <taxon>Magnoliopsida</taxon>
        <taxon>eudicotyledons</taxon>
        <taxon>Gunneridae</taxon>
        <taxon>Pentapetalae</taxon>
        <taxon>asterids</taxon>
        <taxon>lamiids</taxon>
        <taxon>Lamiales</taxon>
        <taxon>Lentibulariaceae</taxon>
        <taxon>Genlisea</taxon>
    </lineage>
</organism>
<dbReference type="InterPro" id="IPR003676">
    <property type="entry name" value="SAUR_fam"/>
</dbReference>
<keyword evidence="3" id="KW-1185">Reference proteome</keyword>
<name>S8D9M7_9LAMI</name>
<protein>
    <submittedName>
        <fullName evidence="2">Uncharacterized protein</fullName>
    </submittedName>
</protein>
<evidence type="ECO:0000256" key="1">
    <source>
        <dbReference type="ARBA" id="ARBA00006974"/>
    </source>
</evidence>
<dbReference type="OrthoDB" id="1026046at2759"/>
<dbReference type="EMBL" id="AUSU01008439">
    <property type="protein sequence ID" value="EPS59338.1"/>
    <property type="molecule type" value="Genomic_DNA"/>
</dbReference>
<dbReference type="PANTHER" id="PTHR31374:SF304">
    <property type="entry name" value="OS04G0537100 PROTEIN"/>
    <property type="match status" value="1"/>
</dbReference>
<sequence length="129" mass="14903">MGRNSFRGFLIRRRRVATLFRRAFRHTDGLPLIDGLFRWTKSILSRKLLVTRDRLPVPKGHVAVYVGEGDGDELEKIWVPVFYLNHPLFCDLLKESEREFGFNYSGGLTIPCRISVFETVWTQIGSMSA</sequence>
<dbReference type="GO" id="GO:0009733">
    <property type="term" value="P:response to auxin"/>
    <property type="evidence" value="ECO:0007669"/>
    <property type="project" value="InterPro"/>
</dbReference>
<reference evidence="2 3" key="1">
    <citation type="journal article" date="2013" name="BMC Genomics">
        <title>The miniature genome of a carnivorous plant Genlisea aurea contains a low number of genes and short non-coding sequences.</title>
        <authorList>
            <person name="Leushkin E.V."/>
            <person name="Sutormin R.A."/>
            <person name="Nabieva E.R."/>
            <person name="Penin A.A."/>
            <person name="Kondrashov A.S."/>
            <person name="Logacheva M.D."/>
        </authorList>
    </citation>
    <scope>NUCLEOTIDE SEQUENCE [LARGE SCALE GENOMIC DNA]</scope>
</reference>
<dbReference type="PANTHER" id="PTHR31374">
    <property type="entry name" value="AUXIN-INDUCED PROTEIN-LIKE-RELATED"/>
    <property type="match status" value="1"/>
</dbReference>